<organism evidence="1">
    <name type="scientific">Grammatophora oceanica</name>
    <dbReference type="NCBI Taxonomy" id="210454"/>
    <lineage>
        <taxon>Eukaryota</taxon>
        <taxon>Sar</taxon>
        <taxon>Stramenopiles</taxon>
        <taxon>Ochrophyta</taxon>
        <taxon>Bacillariophyta</taxon>
        <taxon>Fragilariophyceae</taxon>
        <taxon>Fragilariophycidae</taxon>
        <taxon>Rhabdonematales</taxon>
        <taxon>Grammatophoraceae</taxon>
        <taxon>Grammatophora</taxon>
    </lineage>
</organism>
<dbReference type="EMBL" id="HBGK01003839">
    <property type="protein sequence ID" value="CAD9273143.1"/>
    <property type="molecule type" value="Transcribed_RNA"/>
</dbReference>
<name>A0A7S1UNG8_9STRA</name>
<gene>
    <name evidence="1" type="ORF">GOCE00092_LOCUS2050</name>
</gene>
<sequence>MEEPKGVRCDLAVEGRPGQVCSIAWSEITFPTNDQHEVAMDRLHDLFDFPRSSSQWTPHISLAYDNPTDSVLKMQDFIAYIKRHPSLLQPRKVKAMSLWSTQGKMADWECYHRVPLGSNDEQDDQ</sequence>
<protein>
    <submittedName>
        <fullName evidence="1">Uncharacterized protein</fullName>
    </submittedName>
</protein>
<proteinExistence type="predicted"/>
<evidence type="ECO:0000313" key="1">
    <source>
        <dbReference type="EMBL" id="CAD9273143.1"/>
    </source>
</evidence>
<dbReference type="AlphaFoldDB" id="A0A7S1UNG8"/>
<dbReference type="SUPFAM" id="SSF55144">
    <property type="entry name" value="LigT-like"/>
    <property type="match status" value="1"/>
</dbReference>
<accession>A0A7S1UNG8</accession>
<dbReference type="InterPro" id="IPR009097">
    <property type="entry name" value="Cyclic_Pdiesterase"/>
</dbReference>
<dbReference type="Gene3D" id="3.90.1140.10">
    <property type="entry name" value="Cyclic phosphodiesterase"/>
    <property type="match status" value="1"/>
</dbReference>
<reference evidence="1" key="1">
    <citation type="submission" date="2021-01" db="EMBL/GenBank/DDBJ databases">
        <authorList>
            <person name="Corre E."/>
            <person name="Pelletier E."/>
            <person name="Niang G."/>
            <person name="Scheremetjew M."/>
            <person name="Finn R."/>
            <person name="Kale V."/>
            <person name="Holt S."/>
            <person name="Cochrane G."/>
            <person name="Meng A."/>
            <person name="Brown T."/>
            <person name="Cohen L."/>
        </authorList>
    </citation>
    <scope>NUCLEOTIDE SEQUENCE</scope>
    <source>
        <strain evidence="1">CCMP 410</strain>
    </source>
</reference>